<proteinExistence type="predicted"/>
<dbReference type="GO" id="GO:0008017">
    <property type="term" value="F:microtubule binding"/>
    <property type="evidence" value="ECO:0007669"/>
    <property type="project" value="InterPro"/>
</dbReference>
<feature type="compositionally biased region" description="Basic and acidic residues" evidence="1">
    <location>
        <begin position="215"/>
        <end position="236"/>
    </location>
</feature>
<comment type="caution">
    <text evidence="3">The sequence shown here is derived from an EMBL/GenBank/DDBJ whole genome shotgun (WGS) entry which is preliminary data.</text>
</comment>
<dbReference type="PANTHER" id="PTHR18947">
    <property type="entry name" value="HOOK PROTEINS"/>
    <property type="match status" value="1"/>
</dbReference>
<dbReference type="InterPro" id="IPR036872">
    <property type="entry name" value="CH_dom_sf"/>
</dbReference>
<dbReference type="CDD" id="cd22211">
    <property type="entry name" value="HkD_SF"/>
    <property type="match status" value="1"/>
</dbReference>
<gene>
    <name evidence="3" type="ORF">E3P86_03048</name>
</gene>
<dbReference type="PANTHER" id="PTHR18947:SF28">
    <property type="entry name" value="GIRDIN, ISOFORM A"/>
    <property type="match status" value="1"/>
</dbReference>
<evidence type="ECO:0000313" key="3">
    <source>
        <dbReference type="EMBL" id="TIB32981.1"/>
    </source>
</evidence>
<accession>A0A4T0IZJ3</accession>
<dbReference type="GO" id="GO:0005737">
    <property type="term" value="C:cytoplasm"/>
    <property type="evidence" value="ECO:0007669"/>
    <property type="project" value="TreeGrafter"/>
</dbReference>
<dbReference type="InterPro" id="IPR008636">
    <property type="entry name" value="Hook_C"/>
</dbReference>
<dbReference type="Gene3D" id="1.10.418.10">
    <property type="entry name" value="Calponin-like domain"/>
    <property type="match status" value="1"/>
</dbReference>
<feature type="domain" description="Hook C-terminal" evidence="2">
    <location>
        <begin position="177"/>
        <end position="546"/>
    </location>
</feature>
<dbReference type="GO" id="GO:0005815">
    <property type="term" value="C:microtubule organizing center"/>
    <property type="evidence" value="ECO:0007669"/>
    <property type="project" value="TreeGrafter"/>
</dbReference>
<feature type="region of interest" description="Disordered" evidence="1">
    <location>
        <begin position="201"/>
        <end position="249"/>
    </location>
</feature>
<sequence length="748" mass="84595">MSSQETSSLLAWINSYEDVLDGNSVTEITQLSDGLVLSRILNKVDPEAFPAPQKKETDSTFTTKLQSLTRLQASLTCLLPNLPPLNLSVIASTAAENEVVQLVKHVLIAAVKGAGGPSVVQGIGQLGEDVGAGLMLAITPVMTRLDEPTVDNSDYYALLSTHTALTHDKKSIETAYKQLLDDMRSLRAEHDDTIAELAGLRDEAVDHQPSPISSRAEESLRNELVRVKDELQRSEDSLAESEATSERHTLTIRDLHRKMDDLSAKAAETSTLRDQLEENKHAAAQLQKTENVIEKYKQKLEESASLRRQFKSLEDQNARLVDVNASLEANAKQLNATKSLADNYKTQFVDLENRHAQRMKEHQHLSHELTQLRLSHSALEEEKLRASEHVYLLEEKLKEMEADKTHADTHEILSKQTQHSHEKNSDDLELALSDTSTTGLKLQVRRLVKELESVRSDKGTDPDRALVLENVLADTQKMKERYEADWMSELTEKLDLQRKMDEIRRGMDEGSGDGPEVVTALRQRLNESTDQLDRIKSSFAELQSVHNGVTEELTRAKSDMTLVSKDQIDILNSLRQSVDEDKLEMGKENDSLKETVRRMEQHEKETLEKMNRMLMERVDEGSLGAHNRGMTESDKDYMSSLMGDLHKPHSRETELSERVNKAESQVHALTLAMDDMKKRHLKRRQEMFLNHSKVASMMDDEPASDRPPQKHSWLGMQRANAVQSSSMVLSHRNNIITISLQYHLHKFV</sequence>
<name>A0A4T0IZJ3_WALIC</name>
<dbReference type="SUPFAM" id="SSF116907">
    <property type="entry name" value="Hook domain"/>
    <property type="match status" value="1"/>
</dbReference>
<protein>
    <recommendedName>
        <fullName evidence="2">Hook C-terminal domain-containing protein</fullName>
    </recommendedName>
</protein>
<dbReference type="AlphaFoldDB" id="A0A4T0IZJ3"/>
<dbReference type="GO" id="GO:0051959">
    <property type="term" value="F:dynein light intermediate chain binding"/>
    <property type="evidence" value="ECO:0007669"/>
    <property type="project" value="TreeGrafter"/>
</dbReference>
<organism evidence="3 4">
    <name type="scientific">Wallemia ichthyophaga</name>
    <dbReference type="NCBI Taxonomy" id="245174"/>
    <lineage>
        <taxon>Eukaryota</taxon>
        <taxon>Fungi</taxon>
        <taxon>Dikarya</taxon>
        <taxon>Basidiomycota</taxon>
        <taxon>Wallemiomycotina</taxon>
        <taxon>Wallemiomycetes</taxon>
        <taxon>Wallemiales</taxon>
        <taxon>Wallemiaceae</taxon>
        <taxon>Wallemia</taxon>
    </lineage>
</organism>
<evidence type="ECO:0000259" key="2">
    <source>
        <dbReference type="Pfam" id="PF05622"/>
    </source>
</evidence>
<dbReference type="EMBL" id="SPOI01000192">
    <property type="protein sequence ID" value="TIB32981.1"/>
    <property type="molecule type" value="Genomic_DNA"/>
</dbReference>
<dbReference type="Pfam" id="PF05622">
    <property type="entry name" value="HOOK"/>
    <property type="match status" value="1"/>
</dbReference>
<evidence type="ECO:0000313" key="4">
    <source>
        <dbReference type="Proteomes" id="UP000310689"/>
    </source>
</evidence>
<evidence type="ECO:0000256" key="1">
    <source>
        <dbReference type="SAM" id="MobiDB-lite"/>
    </source>
</evidence>
<dbReference type="Proteomes" id="UP000310689">
    <property type="component" value="Unassembled WGS sequence"/>
</dbReference>
<dbReference type="GO" id="GO:0031122">
    <property type="term" value="P:cytoplasmic microtubule organization"/>
    <property type="evidence" value="ECO:0007669"/>
    <property type="project" value="InterPro"/>
</dbReference>
<dbReference type="GO" id="GO:0030705">
    <property type="term" value="P:cytoskeleton-dependent intracellular transport"/>
    <property type="evidence" value="ECO:0007669"/>
    <property type="project" value="TreeGrafter"/>
</dbReference>
<reference evidence="3 4" key="1">
    <citation type="submission" date="2019-03" db="EMBL/GenBank/DDBJ databases">
        <title>Sequencing 23 genomes of Wallemia ichthyophaga.</title>
        <authorList>
            <person name="Gostincar C."/>
        </authorList>
    </citation>
    <scope>NUCLEOTIDE SEQUENCE [LARGE SCALE GENOMIC DNA]</scope>
    <source>
        <strain evidence="3 4">EXF-6200</strain>
    </source>
</reference>